<feature type="transmembrane region" description="Helical" evidence="1">
    <location>
        <begin position="12"/>
        <end position="29"/>
    </location>
</feature>
<keyword evidence="3" id="KW-1185">Reference proteome</keyword>
<dbReference type="EMBL" id="KN401497">
    <property type="protein sequence ID" value="KHG14414.1"/>
    <property type="molecule type" value="Genomic_DNA"/>
</dbReference>
<organism evidence="2 3">
    <name type="scientific">Gossypium arboreum</name>
    <name type="common">Tree cotton</name>
    <name type="synonym">Gossypium nanking</name>
    <dbReference type="NCBI Taxonomy" id="29729"/>
    <lineage>
        <taxon>Eukaryota</taxon>
        <taxon>Viridiplantae</taxon>
        <taxon>Streptophyta</taxon>
        <taxon>Embryophyta</taxon>
        <taxon>Tracheophyta</taxon>
        <taxon>Spermatophyta</taxon>
        <taxon>Magnoliopsida</taxon>
        <taxon>eudicotyledons</taxon>
        <taxon>Gunneridae</taxon>
        <taxon>Pentapetalae</taxon>
        <taxon>rosids</taxon>
        <taxon>malvids</taxon>
        <taxon>Malvales</taxon>
        <taxon>Malvaceae</taxon>
        <taxon>Malvoideae</taxon>
        <taxon>Gossypium</taxon>
    </lineage>
</organism>
<sequence length="30" mass="3628">MKYKVYKLLMKTYVHLYSIFSLGNIMILCL</sequence>
<dbReference type="Proteomes" id="UP000032142">
    <property type="component" value="Unassembled WGS sequence"/>
</dbReference>
<reference evidence="3" key="1">
    <citation type="submission" date="2014-09" db="EMBL/GenBank/DDBJ databases">
        <authorList>
            <person name="Mudge J."/>
            <person name="Ramaraj T."/>
            <person name="Lindquist I.E."/>
            <person name="Bharti A.K."/>
            <person name="Sundararajan A."/>
            <person name="Cameron C.T."/>
            <person name="Woodward J.E."/>
            <person name="May G.D."/>
            <person name="Brubaker C."/>
            <person name="Broadhvest J."/>
            <person name="Wilkins T.A."/>
        </authorList>
    </citation>
    <scope>NUCLEOTIDE SEQUENCE</scope>
    <source>
        <strain evidence="3">cv. AKA8401</strain>
    </source>
</reference>
<evidence type="ECO:0000256" key="1">
    <source>
        <dbReference type="SAM" id="Phobius"/>
    </source>
</evidence>
<dbReference type="AlphaFoldDB" id="A0A0B0NRI9"/>
<keyword evidence="1" id="KW-0812">Transmembrane</keyword>
<keyword evidence="1" id="KW-1133">Transmembrane helix</keyword>
<keyword evidence="1" id="KW-0472">Membrane</keyword>
<accession>A0A0B0NRI9</accession>
<evidence type="ECO:0000313" key="3">
    <source>
        <dbReference type="Proteomes" id="UP000032142"/>
    </source>
</evidence>
<protein>
    <submittedName>
        <fullName evidence="2">Uncharacterized protein</fullName>
    </submittedName>
</protein>
<name>A0A0B0NRI9_GOSAR</name>
<gene>
    <name evidence="2" type="ORF">F383_19131</name>
</gene>
<evidence type="ECO:0000313" key="2">
    <source>
        <dbReference type="EMBL" id="KHG14414.1"/>
    </source>
</evidence>
<proteinExistence type="predicted"/>